<dbReference type="RefSeq" id="XP_040757646.1">
    <property type="nucleotide sequence ID" value="XM_040903045.1"/>
</dbReference>
<reference evidence="1 2" key="1">
    <citation type="journal article" date="2016" name="Mol. Biol. Evol.">
        <title>Comparative Genomics of Early-Diverging Mushroom-Forming Fungi Provides Insights into the Origins of Lignocellulose Decay Capabilities.</title>
        <authorList>
            <person name="Nagy L.G."/>
            <person name="Riley R."/>
            <person name="Tritt A."/>
            <person name="Adam C."/>
            <person name="Daum C."/>
            <person name="Floudas D."/>
            <person name="Sun H."/>
            <person name="Yadav J.S."/>
            <person name="Pangilinan J."/>
            <person name="Larsson K.H."/>
            <person name="Matsuura K."/>
            <person name="Barry K."/>
            <person name="Labutti K."/>
            <person name="Kuo R."/>
            <person name="Ohm R.A."/>
            <person name="Bhattacharya S.S."/>
            <person name="Shirouzu T."/>
            <person name="Yoshinaga Y."/>
            <person name="Martin F.M."/>
            <person name="Grigoriev I.V."/>
            <person name="Hibbett D.S."/>
        </authorList>
    </citation>
    <scope>NUCLEOTIDE SEQUENCE [LARGE SCALE GENOMIC DNA]</scope>
    <source>
        <strain evidence="1 2">93-53</strain>
    </source>
</reference>
<organism evidence="1 2">
    <name type="scientific">Laetiporus sulphureus 93-53</name>
    <dbReference type="NCBI Taxonomy" id="1314785"/>
    <lineage>
        <taxon>Eukaryota</taxon>
        <taxon>Fungi</taxon>
        <taxon>Dikarya</taxon>
        <taxon>Basidiomycota</taxon>
        <taxon>Agaricomycotina</taxon>
        <taxon>Agaricomycetes</taxon>
        <taxon>Polyporales</taxon>
        <taxon>Laetiporus</taxon>
    </lineage>
</organism>
<dbReference type="PANTHER" id="PTHR13211">
    <property type="entry name" value="TELOMERASE CAJAL BODY PROTEIN 1"/>
    <property type="match status" value="1"/>
</dbReference>
<dbReference type="PANTHER" id="PTHR13211:SF0">
    <property type="entry name" value="TELOMERASE CAJAL BODY PROTEIN 1"/>
    <property type="match status" value="1"/>
</dbReference>
<dbReference type="SUPFAM" id="SSF50978">
    <property type="entry name" value="WD40 repeat-like"/>
    <property type="match status" value="1"/>
</dbReference>
<dbReference type="STRING" id="1314785.A0A165AYM7"/>
<name>A0A165AYM7_9APHY</name>
<sequence>MVFRRYRCISSMRKSIIITCLPHDGTPNQFERVIQQPFPILDFEWFPTATLRDPAFSCFIASVRKCSVKLLDGSDGRLRASYKIIDHREQFIVPHSLAFNMSIDKLYCGFKDAIEIFDVQSPERELACTPVHRRKAVIASKGIISALAFPRDAASGVYAAGSLYPSTTSSPNIALFSEATGEIPVMFVGTESHWAHGPSNAIRASITQLMFNPSRPYLLYASFRRHDAIYHHSWNVVLSMS</sequence>
<accession>A0A165AYM7</accession>
<keyword evidence="2" id="KW-1185">Reference proteome</keyword>
<dbReference type="InterPro" id="IPR015943">
    <property type="entry name" value="WD40/YVTN_repeat-like_dom_sf"/>
</dbReference>
<dbReference type="OrthoDB" id="239865at2759"/>
<protein>
    <recommendedName>
        <fullName evidence="3">CNH domain-containing protein</fullName>
    </recommendedName>
</protein>
<dbReference type="InterPro" id="IPR036322">
    <property type="entry name" value="WD40_repeat_dom_sf"/>
</dbReference>
<evidence type="ECO:0008006" key="3">
    <source>
        <dbReference type="Google" id="ProtNLM"/>
    </source>
</evidence>
<evidence type="ECO:0000313" key="1">
    <source>
        <dbReference type="EMBL" id="KZS99905.1"/>
    </source>
</evidence>
<dbReference type="GeneID" id="63820076"/>
<dbReference type="EMBL" id="KV427707">
    <property type="protein sequence ID" value="KZS99905.1"/>
    <property type="molecule type" value="Genomic_DNA"/>
</dbReference>
<dbReference type="Gene3D" id="2.130.10.10">
    <property type="entry name" value="YVTN repeat-like/Quinoprotein amine dehydrogenase"/>
    <property type="match status" value="1"/>
</dbReference>
<dbReference type="AlphaFoldDB" id="A0A165AYM7"/>
<dbReference type="InterPro" id="IPR051150">
    <property type="entry name" value="SWT21/TCAB1_mRNA_Telomere"/>
</dbReference>
<dbReference type="InParanoid" id="A0A165AYM7"/>
<proteinExistence type="predicted"/>
<gene>
    <name evidence="1" type="ORF">LAESUDRAFT_59479</name>
</gene>
<evidence type="ECO:0000313" key="2">
    <source>
        <dbReference type="Proteomes" id="UP000076871"/>
    </source>
</evidence>
<dbReference type="Proteomes" id="UP000076871">
    <property type="component" value="Unassembled WGS sequence"/>
</dbReference>